<feature type="compositionally biased region" description="Polar residues" evidence="14">
    <location>
        <begin position="288"/>
        <end position="301"/>
    </location>
</feature>
<dbReference type="GO" id="GO:0016020">
    <property type="term" value="C:membrane"/>
    <property type="evidence" value="ECO:0007669"/>
    <property type="project" value="UniProtKB-SubCell"/>
</dbReference>
<keyword evidence="7" id="KW-0378">Hydrolase</keyword>
<accession>A0AB34KMZ0</accession>
<evidence type="ECO:0000313" key="16">
    <source>
        <dbReference type="EMBL" id="KAL1586125.1"/>
    </source>
</evidence>
<evidence type="ECO:0000256" key="14">
    <source>
        <dbReference type="SAM" id="MobiDB-lite"/>
    </source>
</evidence>
<dbReference type="InterPro" id="IPR050546">
    <property type="entry name" value="Glycosyl_Hydrlase_16"/>
</dbReference>
<keyword evidence="10" id="KW-0326">Glycosidase</keyword>
<evidence type="ECO:0000256" key="10">
    <source>
        <dbReference type="ARBA" id="ARBA00023295"/>
    </source>
</evidence>
<dbReference type="PROSITE" id="PS51762">
    <property type="entry name" value="GH16_2"/>
    <property type="match status" value="1"/>
</dbReference>
<dbReference type="Gene3D" id="2.60.120.200">
    <property type="match status" value="1"/>
</dbReference>
<evidence type="ECO:0000256" key="12">
    <source>
        <dbReference type="ARBA" id="ARBA00038074"/>
    </source>
</evidence>
<keyword evidence="8" id="KW-0472">Membrane</keyword>
<sequence length="393" mass="41838">MLSLNDILAMRSPLRLATLATITAILFAHPSHQQTYTQCDPTTQSCPPDTALGRATSADFTAGQSSEFSPQGNPVYQSDGVHLTVAQSGDAPQLNSNWYIMFGHVEVVMKAAPGAGIVSSVVLQSDTLDEIDWEWLGAANDEVQSNYFGKGQTTTYDRAAVHAVTDSQNQFHTYTIDWTNERIVWQIDGQTVRVLEESDAHGQFPQTPCQFKLGIWSGGDPGNPQGTIGWSRGPTDYTQGPFTMVVQSVSVIDYSTGDKYSYGDQSGTWGSIVAENGQVNANVGAASGTDTTAPQVSSAAASGNPEPFEGTHRSQEGTYTTPSVYPWVPQSTTFSSAPAVTNTNYPGLPSGWTVASNGKVVPPSAAPVIDIPSRLVALVAGGLSCGLLFRFWV</sequence>
<dbReference type="FunFam" id="2.60.120.200:FF:000152">
    <property type="entry name" value="Cell wall glucanase"/>
    <property type="match status" value="1"/>
</dbReference>
<evidence type="ECO:0000313" key="17">
    <source>
        <dbReference type="Proteomes" id="UP000803884"/>
    </source>
</evidence>
<evidence type="ECO:0000259" key="15">
    <source>
        <dbReference type="PROSITE" id="PS51762"/>
    </source>
</evidence>
<dbReference type="GO" id="GO:0008843">
    <property type="term" value="F:endochitinase activity"/>
    <property type="evidence" value="ECO:0007669"/>
    <property type="project" value="UniProtKB-EC"/>
</dbReference>
<dbReference type="PANTHER" id="PTHR10963">
    <property type="entry name" value="GLYCOSYL HYDROLASE-RELATED"/>
    <property type="match status" value="1"/>
</dbReference>
<dbReference type="AlphaFoldDB" id="A0AB34KMZ0"/>
<dbReference type="GO" id="GO:0031505">
    <property type="term" value="P:fungal-type cell wall organization"/>
    <property type="evidence" value="ECO:0007669"/>
    <property type="project" value="TreeGrafter"/>
</dbReference>
<feature type="domain" description="GH16" evidence="15">
    <location>
        <begin position="40"/>
        <end position="239"/>
    </location>
</feature>
<evidence type="ECO:0000256" key="1">
    <source>
        <dbReference type="ARBA" id="ARBA00000822"/>
    </source>
</evidence>
<comment type="function">
    <text evidence="13">Dual chitinase/transglycosylase that plays a role in cell wall architecture. Chitinase and transglycosylase activities are coupled. Required for the polysaccharide cross-linking at the septa and the cell wall. More specifically, transfers chitin to 1,6-beta-glucan in the cell wall.</text>
</comment>
<protein>
    <recommendedName>
        <fullName evidence="3">chitinase</fullName>
        <ecNumber evidence="3">3.2.1.14</ecNumber>
    </recommendedName>
</protein>
<dbReference type="Pfam" id="PF00722">
    <property type="entry name" value="Glyco_hydro_16"/>
    <property type="match status" value="1"/>
</dbReference>
<keyword evidence="11" id="KW-0961">Cell wall biogenesis/degradation</keyword>
<dbReference type="SUPFAM" id="SSF49899">
    <property type="entry name" value="Concanavalin A-like lectins/glucanases"/>
    <property type="match status" value="1"/>
</dbReference>
<evidence type="ECO:0000256" key="3">
    <source>
        <dbReference type="ARBA" id="ARBA00012729"/>
    </source>
</evidence>
<evidence type="ECO:0000256" key="7">
    <source>
        <dbReference type="ARBA" id="ARBA00022801"/>
    </source>
</evidence>
<dbReference type="InterPro" id="IPR000757">
    <property type="entry name" value="Beta-glucanase-like"/>
</dbReference>
<reference evidence="16 17" key="1">
    <citation type="journal article" date="2020" name="Microbiol. Resour. Announc.">
        <title>Draft Genome Sequence of a Cladosporium Species Isolated from the Mesophotic Ascidian Didemnum maculosum.</title>
        <authorList>
            <person name="Gioti A."/>
            <person name="Siaperas R."/>
            <person name="Nikolaivits E."/>
            <person name="Le Goff G."/>
            <person name="Ouazzani J."/>
            <person name="Kotoulas G."/>
            <person name="Topakas E."/>
        </authorList>
    </citation>
    <scope>NUCLEOTIDE SEQUENCE [LARGE SCALE GENOMIC DNA]</scope>
    <source>
        <strain evidence="16 17">TM138-S3</strain>
    </source>
</reference>
<gene>
    <name evidence="16" type="ORF">WHR41_04931</name>
</gene>
<keyword evidence="17" id="KW-1185">Reference proteome</keyword>
<dbReference type="InterPro" id="IPR013320">
    <property type="entry name" value="ConA-like_dom_sf"/>
</dbReference>
<evidence type="ECO:0000256" key="13">
    <source>
        <dbReference type="ARBA" id="ARBA00093308"/>
    </source>
</evidence>
<evidence type="ECO:0000256" key="11">
    <source>
        <dbReference type="ARBA" id="ARBA00023316"/>
    </source>
</evidence>
<comment type="similarity">
    <text evidence="12">Belongs to the glycosyl hydrolase 16 family. CRH1 subfamily.</text>
</comment>
<name>A0AB34KMZ0_9PEZI</name>
<dbReference type="EMBL" id="JAAQHG020000016">
    <property type="protein sequence ID" value="KAL1586125.1"/>
    <property type="molecule type" value="Genomic_DNA"/>
</dbReference>
<evidence type="ECO:0000256" key="5">
    <source>
        <dbReference type="ARBA" id="ARBA00022679"/>
    </source>
</evidence>
<comment type="catalytic activity">
    <reaction evidence="1">
        <text>Random endo-hydrolysis of N-acetyl-beta-D-glucosaminide (1-&gt;4)-beta-linkages in chitin and chitodextrins.</text>
        <dbReference type="EC" id="3.2.1.14"/>
    </reaction>
</comment>
<dbReference type="EC" id="3.2.1.14" evidence="3"/>
<dbReference type="GO" id="GO:0009277">
    <property type="term" value="C:fungal-type cell wall"/>
    <property type="evidence" value="ECO:0007669"/>
    <property type="project" value="TreeGrafter"/>
</dbReference>
<evidence type="ECO:0000256" key="4">
    <source>
        <dbReference type="ARBA" id="ARBA00022676"/>
    </source>
</evidence>
<keyword evidence="4" id="KW-0328">Glycosyltransferase</keyword>
<comment type="caution">
    <text evidence="16">The sequence shown here is derived from an EMBL/GenBank/DDBJ whole genome shotgun (WGS) entry which is preliminary data.</text>
</comment>
<keyword evidence="5" id="KW-0808">Transferase</keyword>
<organism evidence="16 17">
    <name type="scientific">Cladosporium halotolerans</name>
    <dbReference type="NCBI Taxonomy" id="1052096"/>
    <lineage>
        <taxon>Eukaryota</taxon>
        <taxon>Fungi</taxon>
        <taxon>Dikarya</taxon>
        <taxon>Ascomycota</taxon>
        <taxon>Pezizomycotina</taxon>
        <taxon>Dothideomycetes</taxon>
        <taxon>Dothideomycetidae</taxon>
        <taxon>Cladosporiales</taxon>
        <taxon>Cladosporiaceae</taxon>
        <taxon>Cladosporium</taxon>
    </lineage>
</organism>
<evidence type="ECO:0000256" key="2">
    <source>
        <dbReference type="ARBA" id="ARBA00004370"/>
    </source>
</evidence>
<dbReference type="GO" id="GO:0016757">
    <property type="term" value="F:glycosyltransferase activity"/>
    <property type="evidence" value="ECO:0007669"/>
    <property type="project" value="UniProtKB-KW"/>
</dbReference>
<dbReference type="GeneID" id="96006375"/>
<dbReference type="Proteomes" id="UP000803884">
    <property type="component" value="Unassembled WGS sequence"/>
</dbReference>
<keyword evidence="9" id="KW-0325">Glycoprotein</keyword>
<proteinExistence type="inferred from homology"/>
<evidence type="ECO:0000256" key="6">
    <source>
        <dbReference type="ARBA" id="ARBA00022729"/>
    </source>
</evidence>
<evidence type="ECO:0000256" key="8">
    <source>
        <dbReference type="ARBA" id="ARBA00023136"/>
    </source>
</evidence>
<feature type="region of interest" description="Disordered" evidence="14">
    <location>
        <begin position="284"/>
        <end position="322"/>
    </location>
</feature>
<dbReference type="GO" id="GO:0005975">
    <property type="term" value="P:carbohydrate metabolic process"/>
    <property type="evidence" value="ECO:0007669"/>
    <property type="project" value="InterPro"/>
</dbReference>
<dbReference type="CDD" id="cd02183">
    <property type="entry name" value="GH16_fungal_CRH1_transglycosylase"/>
    <property type="match status" value="1"/>
</dbReference>
<evidence type="ECO:0000256" key="9">
    <source>
        <dbReference type="ARBA" id="ARBA00023180"/>
    </source>
</evidence>
<dbReference type="PANTHER" id="PTHR10963:SF68">
    <property type="entry name" value="GLYCOSIDASE CRH1-RELATED"/>
    <property type="match status" value="1"/>
</dbReference>
<dbReference type="RefSeq" id="XP_069229230.1">
    <property type="nucleotide sequence ID" value="XM_069373537.1"/>
</dbReference>
<comment type="subcellular location">
    <subcellularLocation>
        <location evidence="2">Membrane</location>
    </subcellularLocation>
</comment>
<keyword evidence="6" id="KW-0732">Signal</keyword>